<evidence type="ECO:0000256" key="1">
    <source>
        <dbReference type="SAM" id="MobiDB-lite"/>
    </source>
</evidence>
<dbReference type="AlphaFoldDB" id="A0A1S3TGT5"/>
<reference evidence="3" key="1">
    <citation type="submission" date="2025-08" db="UniProtKB">
        <authorList>
            <consortium name="RefSeq"/>
        </authorList>
    </citation>
    <scope>IDENTIFICATION</scope>
    <source>
        <tissue evidence="3">Leaf</tissue>
    </source>
</reference>
<dbReference type="PANTHER" id="PTHR48475:SF2">
    <property type="entry name" value="RIBONUCLEASE H"/>
    <property type="match status" value="1"/>
</dbReference>
<name>A0A1S3TGT5_VIGRR</name>
<evidence type="ECO:0000313" key="2">
    <source>
        <dbReference type="Proteomes" id="UP000087766"/>
    </source>
</evidence>
<dbReference type="GeneID" id="106755348"/>
<proteinExistence type="predicted"/>
<sequence>MNKIIINELKGRLGDAKGTWVEELPQVLWGYRCSPHGATGESPFNLTYGTDAMLPVEVGEATLRRRMGDENLNHEGLRANLDVLQERREATTVRVEAQKRGLGLEEGRNSQKRGESWKAGGELGGTVQGSRKFEQWSIPIGAPGWKTDR</sequence>
<dbReference type="InterPro" id="IPR036397">
    <property type="entry name" value="RNaseH_sf"/>
</dbReference>
<dbReference type="InterPro" id="IPR012337">
    <property type="entry name" value="RNaseH-like_sf"/>
</dbReference>
<dbReference type="RefSeq" id="XP_014492979.1">
    <property type="nucleotide sequence ID" value="XM_014637493.1"/>
</dbReference>
<dbReference type="Gene3D" id="3.30.420.10">
    <property type="entry name" value="Ribonuclease H-like superfamily/Ribonuclease H"/>
    <property type="match status" value="1"/>
</dbReference>
<organism evidence="2 3">
    <name type="scientific">Vigna radiata var. radiata</name>
    <name type="common">Mung bean</name>
    <name type="synonym">Phaseolus aureus</name>
    <dbReference type="NCBI Taxonomy" id="3916"/>
    <lineage>
        <taxon>Eukaryota</taxon>
        <taxon>Viridiplantae</taxon>
        <taxon>Streptophyta</taxon>
        <taxon>Embryophyta</taxon>
        <taxon>Tracheophyta</taxon>
        <taxon>Spermatophyta</taxon>
        <taxon>Magnoliopsida</taxon>
        <taxon>eudicotyledons</taxon>
        <taxon>Gunneridae</taxon>
        <taxon>Pentapetalae</taxon>
        <taxon>rosids</taxon>
        <taxon>fabids</taxon>
        <taxon>Fabales</taxon>
        <taxon>Fabaceae</taxon>
        <taxon>Papilionoideae</taxon>
        <taxon>50 kb inversion clade</taxon>
        <taxon>NPAAA clade</taxon>
        <taxon>indigoferoid/millettioid clade</taxon>
        <taxon>Phaseoleae</taxon>
        <taxon>Vigna</taxon>
    </lineage>
</organism>
<accession>A0A1S3TGT5</accession>
<dbReference type="STRING" id="3916.A0A1S3TGT5"/>
<protein>
    <submittedName>
        <fullName evidence="3">Uncharacterized protein LOC106755348</fullName>
    </submittedName>
</protein>
<feature type="compositionally biased region" description="Basic and acidic residues" evidence="1">
    <location>
        <begin position="99"/>
        <end position="116"/>
    </location>
</feature>
<dbReference type="SUPFAM" id="SSF53098">
    <property type="entry name" value="Ribonuclease H-like"/>
    <property type="match status" value="1"/>
</dbReference>
<gene>
    <name evidence="3" type="primary">LOC106755348</name>
</gene>
<dbReference type="KEGG" id="vra:106755348"/>
<dbReference type="PANTHER" id="PTHR48475">
    <property type="entry name" value="RIBONUCLEASE H"/>
    <property type="match status" value="1"/>
</dbReference>
<keyword evidence="2" id="KW-1185">Reference proteome</keyword>
<feature type="region of interest" description="Disordered" evidence="1">
    <location>
        <begin position="99"/>
        <end position="126"/>
    </location>
</feature>
<dbReference type="GO" id="GO:0003676">
    <property type="term" value="F:nucleic acid binding"/>
    <property type="evidence" value="ECO:0007669"/>
    <property type="project" value="InterPro"/>
</dbReference>
<dbReference type="Proteomes" id="UP000087766">
    <property type="component" value="Unplaced"/>
</dbReference>
<evidence type="ECO:0000313" key="3">
    <source>
        <dbReference type="RefSeq" id="XP_014492979.1"/>
    </source>
</evidence>
<dbReference type="OrthoDB" id="1739513at2759"/>